<evidence type="ECO:0000256" key="5">
    <source>
        <dbReference type="ARBA" id="ARBA00022777"/>
    </source>
</evidence>
<keyword evidence="3 8" id="KW-0808">Transferase</keyword>
<evidence type="ECO:0000256" key="6">
    <source>
        <dbReference type="ARBA" id="ARBA00022840"/>
    </source>
</evidence>
<gene>
    <name evidence="8" type="primary">thiD</name>
    <name evidence="8" type="ORF">F7D57_07225</name>
</gene>
<dbReference type="FunFam" id="3.40.1190.20:FF:000003">
    <property type="entry name" value="Phosphomethylpyrimidine kinase ThiD"/>
    <property type="match status" value="1"/>
</dbReference>
<feature type="domain" description="Pyridoxamine kinase/Phosphomethylpyrimidine kinase" evidence="7">
    <location>
        <begin position="13"/>
        <end position="262"/>
    </location>
</feature>
<dbReference type="InterPro" id="IPR029056">
    <property type="entry name" value="Ribokinase-like"/>
</dbReference>
<organism evidence="8 9">
    <name type="scientific">Segatella copri</name>
    <dbReference type="NCBI Taxonomy" id="165179"/>
    <lineage>
        <taxon>Bacteria</taxon>
        <taxon>Pseudomonadati</taxon>
        <taxon>Bacteroidota</taxon>
        <taxon>Bacteroidia</taxon>
        <taxon>Bacteroidales</taxon>
        <taxon>Prevotellaceae</taxon>
        <taxon>Segatella</taxon>
    </lineage>
</organism>
<dbReference type="SUPFAM" id="SSF53613">
    <property type="entry name" value="Ribokinase-like"/>
    <property type="match status" value="1"/>
</dbReference>
<comment type="pathway">
    <text evidence="1">Cofactor biosynthesis; thiamine diphosphate biosynthesis.</text>
</comment>
<keyword evidence="5 8" id="KW-0418">Kinase</keyword>
<reference evidence="9" key="1">
    <citation type="submission" date="2019-09" db="EMBL/GenBank/DDBJ databases">
        <title>Distinct polysaccharide growth profiles of human intestinal Prevotella copri isolates.</title>
        <authorList>
            <person name="Fehlner-Peach H."/>
            <person name="Magnabosco C."/>
            <person name="Raghavan V."/>
            <person name="Scher J.U."/>
            <person name="Tett A."/>
            <person name="Cox L.M."/>
            <person name="Gottsegen C."/>
            <person name="Watters A."/>
            <person name="Wiltshire- Gordon J.D."/>
            <person name="Segata N."/>
            <person name="Bonneau R."/>
            <person name="Littman D.R."/>
        </authorList>
    </citation>
    <scope>NUCLEOTIDE SEQUENCE [LARGE SCALE GENOMIC DNA]</scope>
    <source>
        <strain evidence="9">iA624</strain>
    </source>
</reference>
<dbReference type="GO" id="GO:0008902">
    <property type="term" value="F:hydroxymethylpyrimidine kinase activity"/>
    <property type="evidence" value="ECO:0007669"/>
    <property type="project" value="UniProtKB-EC"/>
</dbReference>
<dbReference type="GO" id="GO:0009228">
    <property type="term" value="P:thiamine biosynthetic process"/>
    <property type="evidence" value="ECO:0007669"/>
    <property type="project" value="InterPro"/>
</dbReference>
<evidence type="ECO:0000313" key="9">
    <source>
        <dbReference type="Proteomes" id="UP000405805"/>
    </source>
</evidence>
<dbReference type="EMBL" id="VZBP01000082">
    <property type="protein sequence ID" value="MQO09509.1"/>
    <property type="molecule type" value="Genomic_DNA"/>
</dbReference>
<keyword evidence="6" id="KW-0067">ATP-binding</keyword>
<dbReference type="RefSeq" id="WP_153096937.1">
    <property type="nucleotide sequence ID" value="NZ_VZBP01000082.1"/>
</dbReference>
<accession>A0AA90VF20</accession>
<dbReference type="CDD" id="cd01169">
    <property type="entry name" value="HMPP_kinase"/>
    <property type="match status" value="1"/>
</dbReference>
<dbReference type="PANTHER" id="PTHR20858">
    <property type="entry name" value="PHOSPHOMETHYLPYRIMIDINE KINASE"/>
    <property type="match status" value="1"/>
</dbReference>
<dbReference type="GO" id="GO:0005524">
    <property type="term" value="F:ATP binding"/>
    <property type="evidence" value="ECO:0007669"/>
    <property type="project" value="UniProtKB-KW"/>
</dbReference>
<name>A0AA90VF20_9BACT</name>
<dbReference type="AlphaFoldDB" id="A0AA90VF20"/>
<protein>
    <recommendedName>
        <fullName evidence="2">hydroxymethylpyrimidine kinase</fullName>
        <ecNumber evidence="2">2.7.1.49</ecNumber>
    </recommendedName>
</protein>
<dbReference type="InterPro" id="IPR013749">
    <property type="entry name" value="PM/HMP-P_kinase-1"/>
</dbReference>
<dbReference type="Proteomes" id="UP000405805">
    <property type="component" value="Unassembled WGS sequence"/>
</dbReference>
<dbReference type="GO" id="GO:0005829">
    <property type="term" value="C:cytosol"/>
    <property type="evidence" value="ECO:0007669"/>
    <property type="project" value="TreeGrafter"/>
</dbReference>
<dbReference type="InterPro" id="IPR004399">
    <property type="entry name" value="HMP/HMP-P_kinase_dom"/>
</dbReference>
<evidence type="ECO:0000256" key="3">
    <source>
        <dbReference type="ARBA" id="ARBA00022679"/>
    </source>
</evidence>
<proteinExistence type="predicted"/>
<comment type="caution">
    <text evidence="8">The sequence shown here is derived from an EMBL/GenBank/DDBJ whole genome shotgun (WGS) entry which is preliminary data.</text>
</comment>
<keyword evidence="4" id="KW-0547">Nucleotide-binding</keyword>
<sequence length="274" mass="29488">MRYYTALTIAGSDSCGGAGIQADIKTMSALGVYAASAITAITVQNTKGVYGIQNVEPEIVKGQIEAVMEDIHPDAIKIGMVNDCDTIRAIAETLKKYQESFQHLVIDPVMVSTSGCRLMQEDALDVFISELLPLATLLTPNIPEAEILANRKIENVEDIKAAAAAISKLGCRYVLIKGGHFDGAEKVDYLFEDGKQKTSYRGISVNTRNTHGTGCTLSSAITSYLAREMDMNTAIAMAKTYLSGAILAGKDIKIGEGHGPVNHFYEPKSLFTKS</sequence>
<dbReference type="Gene3D" id="3.40.1190.20">
    <property type="match status" value="1"/>
</dbReference>
<evidence type="ECO:0000259" key="7">
    <source>
        <dbReference type="Pfam" id="PF08543"/>
    </source>
</evidence>
<dbReference type="NCBIfam" id="TIGR00097">
    <property type="entry name" value="HMP-P_kinase"/>
    <property type="match status" value="1"/>
</dbReference>
<evidence type="ECO:0000256" key="1">
    <source>
        <dbReference type="ARBA" id="ARBA00004948"/>
    </source>
</evidence>
<evidence type="ECO:0000256" key="2">
    <source>
        <dbReference type="ARBA" id="ARBA00012135"/>
    </source>
</evidence>
<dbReference type="GO" id="GO:0008972">
    <property type="term" value="F:phosphomethylpyrimidine kinase activity"/>
    <property type="evidence" value="ECO:0007669"/>
    <property type="project" value="InterPro"/>
</dbReference>
<dbReference type="EC" id="2.7.1.49" evidence="2"/>
<dbReference type="Pfam" id="PF08543">
    <property type="entry name" value="Phos_pyr_kin"/>
    <property type="match status" value="1"/>
</dbReference>
<evidence type="ECO:0000313" key="8">
    <source>
        <dbReference type="EMBL" id="MQO09509.1"/>
    </source>
</evidence>
<dbReference type="PANTHER" id="PTHR20858:SF17">
    <property type="entry name" value="HYDROXYMETHYLPYRIMIDINE_PHOSPHOMETHYLPYRIMIDINE KINASE THI20-RELATED"/>
    <property type="match status" value="1"/>
</dbReference>
<evidence type="ECO:0000256" key="4">
    <source>
        <dbReference type="ARBA" id="ARBA00022741"/>
    </source>
</evidence>